<proteinExistence type="predicted"/>
<keyword evidence="1" id="KW-1133">Transmembrane helix</keyword>
<sequence>MLNMQTECPMKSLVLMINYVNSTVCLILCLALELLMSNLTLAMDTYRPEPVHIGELVDVVPLLTISHEIKCIGAFYFSCCPCSIYVLMAYCNAKFRWMQLMII</sequence>
<feature type="transmembrane region" description="Helical" evidence="1">
    <location>
        <begin position="72"/>
        <end position="91"/>
    </location>
</feature>
<reference evidence="2" key="2">
    <citation type="journal article" date="2015" name="Data Brief">
        <title>Shoot transcriptome of the giant reed, Arundo donax.</title>
        <authorList>
            <person name="Barrero R.A."/>
            <person name="Guerrero F.D."/>
            <person name="Moolhuijzen P."/>
            <person name="Goolsby J.A."/>
            <person name="Tidwell J."/>
            <person name="Bellgard S.E."/>
            <person name="Bellgard M.I."/>
        </authorList>
    </citation>
    <scope>NUCLEOTIDE SEQUENCE</scope>
    <source>
        <tissue evidence="2">Shoot tissue taken approximately 20 cm above the soil surface</tissue>
    </source>
</reference>
<dbReference type="AlphaFoldDB" id="A0A0A9E6T7"/>
<protein>
    <submittedName>
        <fullName evidence="2">Uncharacterized protein</fullName>
    </submittedName>
</protein>
<evidence type="ECO:0000313" key="2">
    <source>
        <dbReference type="EMBL" id="JAD96494.1"/>
    </source>
</evidence>
<dbReference type="EMBL" id="GBRH01201401">
    <property type="protein sequence ID" value="JAD96494.1"/>
    <property type="molecule type" value="Transcribed_RNA"/>
</dbReference>
<accession>A0A0A9E6T7</accession>
<keyword evidence="1" id="KW-0812">Transmembrane</keyword>
<feature type="transmembrane region" description="Helical" evidence="1">
    <location>
        <begin position="12"/>
        <end position="36"/>
    </location>
</feature>
<organism evidence="2">
    <name type="scientific">Arundo donax</name>
    <name type="common">Giant reed</name>
    <name type="synonym">Donax arundinaceus</name>
    <dbReference type="NCBI Taxonomy" id="35708"/>
    <lineage>
        <taxon>Eukaryota</taxon>
        <taxon>Viridiplantae</taxon>
        <taxon>Streptophyta</taxon>
        <taxon>Embryophyta</taxon>
        <taxon>Tracheophyta</taxon>
        <taxon>Spermatophyta</taxon>
        <taxon>Magnoliopsida</taxon>
        <taxon>Liliopsida</taxon>
        <taxon>Poales</taxon>
        <taxon>Poaceae</taxon>
        <taxon>PACMAD clade</taxon>
        <taxon>Arundinoideae</taxon>
        <taxon>Arundineae</taxon>
        <taxon>Arundo</taxon>
    </lineage>
</organism>
<keyword evidence="1" id="KW-0472">Membrane</keyword>
<reference evidence="2" key="1">
    <citation type="submission" date="2014-09" db="EMBL/GenBank/DDBJ databases">
        <authorList>
            <person name="Magalhaes I.L.F."/>
            <person name="Oliveira U."/>
            <person name="Santos F.R."/>
            <person name="Vidigal T.H.D.A."/>
            <person name="Brescovit A.D."/>
            <person name="Santos A.J."/>
        </authorList>
    </citation>
    <scope>NUCLEOTIDE SEQUENCE</scope>
    <source>
        <tissue evidence="2">Shoot tissue taken approximately 20 cm above the soil surface</tissue>
    </source>
</reference>
<evidence type="ECO:0000256" key="1">
    <source>
        <dbReference type="SAM" id="Phobius"/>
    </source>
</evidence>
<name>A0A0A9E6T7_ARUDO</name>